<dbReference type="Proteomes" id="UP001165641">
    <property type="component" value="Unassembled WGS sequence"/>
</dbReference>
<evidence type="ECO:0008006" key="5">
    <source>
        <dbReference type="Google" id="ProtNLM"/>
    </source>
</evidence>
<accession>A0ABT4ZI22</accession>
<gene>
    <name evidence="3" type="ORF">PAF17_16050</name>
</gene>
<dbReference type="Gene3D" id="2.60.120.260">
    <property type="entry name" value="Galactose-binding domain-like"/>
    <property type="match status" value="1"/>
</dbReference>
<sequence>MNAAIDPKLKSRIEEVLGLRGRKDNHAVRFKDLSKIVTATNSAEVSKIAERVAREIAEGYDNANVDLSQLEADIDAAMQQAAAAAAAAANAQSTANNANAYSDQVSQQVRDDLAVEFAAAQQAAAQALEHADEAEQWAISSEANVTRLFPSDFGDEGRFWTSDRSARPENPAVQPDDSEFLQEAIVGDFIRLHDIADDNQFVVSRGVTEFIPGNTLRITVVTRHLGQTSSKLRTVLCGLRSDYSFRRSTGSRNVMPTAPDEWQTVVAEVEVPEKLGGEVWLRAGVYTASGATPDSTIDVAMIRIEDVTALKAAEGSAAAAEIARSDAVVASGNAQGAASAAATSQSLAADSAAQSATEAGVAEGARQQAENSASAAADSATTASSAATTAGSSAYAADQSRIAAEAARDGADDARSSAEIARDDAVLARQDSEDAAAAAQTSLELTAEVSGRDMSVINDTFLISSDWSRWSSQGDLTQLENSVYPIGRDWRFQVTDTQSDGLQIDSSADSTWLGQVNADAYAVEVEFTLSSGSLDGAAIGVNWTTTQGGFHPDRKLLKDIVSGPAYIGKTQLARAIFKRPPGYPSSQDHDKTILIVNANTDWNGWTRAAKTITFHRVSIRPASQEELGSGEVEAGVRANILQEYLTAADTQQAIADVQQSLTASIGQVSATVDSHSTAIADLNGNASAIVGFAVQAGNAVSLLDLIAGDGSAGSYSIAKIEAQQILLKGSVSMDMLTIMDLSGNMVPDAAMVSASSWDVENSSDWTMISPQSFNWVKGESAGEIRTTRTGSYQAKNSLPFSVKEGESYAFKGLIRSIGSGNPSAQITVGWLDNNETLLSQDVIVGLGESGFSEDEGVFAAPEDARKAMIRLRVFDSNQATIGFSSVSCVRQRSGVTLLTPDSITTPLVATDAIIARHVRAGEIEADHVNTNSFRSAGLAVFGGDLRSENYNASNGTGWRITQSGNMYMPHASVGTLEIAGRAITAPRIARRSSDYTTPANGNWHTILSFTFTPASSNSDLLIIALVNGMSERWARINGQEYRPISQMRVTWRGSGLGLYDPKEKRTHIDVLTNVGGSSGTLALQVRNNGDTSAPGGVDIDFSLRDGVDFFCWEMKR</sequence>
<protein>
    <recommendedName>
        <fullName evidence="5">Tip attachment protein J domain-containing protein</fullName>
    </recommendedName>
</protein>
<reference evidence="3" key="1">
    <citation type="submission" date="2022-12" db="EMBL/GenBank/DDBJ databases">
        <title>Paracoccus onchidii sp. nov., isolated from a marine invertebrate from the South China Sea.</title>
        <authorList>
            <person name="Xu S."/>
            <person name="Liu Z."/>
            <person name="Xu Y."/>
        </authorList>
    </citation>
    <scope>NUCLEOTIDE SEQUENCE</scope>
    <source>
        <strain evidence="3">Z330</strain>
    </source>
</reference>
<proteinExistence type="predicted"/>
<organism evidence="3 4">
    <name type="scientific">Paracoccus onchidii</name>
    <dbReference type="NCBI Taxonomy" id="3017813"/>
    <lineage>
        <taxon>Bacteria</taxon>
        <taxon>Pseudomonadati</taxon>
        <taxon>Pseudomonadota</taxon>
        <taxon>Alphaproteobacteria</taxon>
        <taxon>Rhodobacterales</taxon>
        <taxon>Paracoccaceae</taxon>
        <taxon>Paracoccus</taxon>
    </lineage>
</organism>
<evidence type="ECO:0000256" key="1">
    <source>
        <dbReference type="SAM" id="Coils"/>
    </source>
</evidence>
<feature type="region of interest" description="Disordered" evidence="2">
    <location>
        <begin position="358"/>
        <end position="382"/>
    </location>
</feature>
<dbReference type="RefSeq" id="WP_271890121.1">
    <property type="nucleotide sequence ID" value="NZ_JAQBIE010000024.1"/>
</dbReference>
<evidence type="ECO:0000313" key="3">
    <source>
        <dbReference type="EMBL" id="MDB6179005.1"/>
    </source>
</evidence>
<evidence type="ECO:0000256" key="2">
    <source>
        <dbReference type="SAM" id="MobiDB-lite"/>
    </source>
</evidence>
<dbReference type="EMBL" id="JAQBIE010000024">
    <property type="protein sequence ID" value="MDB6179005.1"/>
    <property type="molecule type" value="Genomic_DNA"/>
</dbReference>
<feature type="compositionally biased region" description="Low complexity" evidence="2">
    <location>
        <begin position="372"/>
        <end position="382"/>
    </location>
</feature>
<comment type="caution">
    <text evidence="3">The sequence shown here is derived from an EMBL/GenBank/DDBJ whole genome shotgun (WGS) entry which is preliminary data.</text>
</comment>
<feature type="coiled-coil region" evidence="1">
    <location>
        <begin position="60"/>
        <end position="87"/>
    </location>
</feature>
<keyword evidence="4" id="KW-1185">Reference proteome</keyword>
<keyword evidence="1" id="KW-0175">Coiled coil</keyword>
<name>A0ABT4ZI22_9RHOB</name>
<evidence type="ECO:0000313" key="4">
    <source>
        <dbReference type="Proteomes" id="UP001165641"/>
    </source>
</evidence>